<keyword evidence="7" id="KW-1185">Reference proteome</keyword>
<dbReference type="PANTHER" id="PTHR11088">
    <property type="entry name" value="TRNA DIMETHYLALLYLTRANSFERASE"/>
    <property type="match status" value="1"/>
</dbReference>
<evidence type="ECO:0000256" key="5">
    <source>
        <dbReference type="ARBA" id="ARBA00022840"/>
    </source>
</evidence>
<keyword evidence="2" id="KW-0808">Transferase</keyword>
<evidence type="ECO:0000256" key="3">
    <source>
        <dbReference type="ARBA" id="ARBA00022712"/>
    </source>
</evidence>
<dbReference type="OrthoDB" id="775260at2759"/>
<protein>
    <submittedName>
        <fullName evidence="6">Uncharacterized protein</fullName>
    </submittedName>
</protein>
<keyword evidence="5" id="KW-0067">ATP-binding</keyword>
<dbReference type="InterPro" id="IPR039657">
    <property type="entry name" value="Dimethylallyltransferase"/>
</dbReference>
<organism evidence="6 7">
    <name type="scientific">Solanum commersonii</name>
    <name type="common">Commerson's wild potato</name>
    <name type="synonym">Commerson's nightshade</name>
    <dbReference type="NCBI Taxonomy" id="4109"/>
    <lineage>
        <taxon>Eukaryota</taxon>
        <taxon>Viridiplantae</taxon>
        <taxon>Streptophyta</taxon>
        <taxon>Embryophyta</taxon>
        <taxon>Tracheophyta</taxon>
        <taxon>Spermatophyta</taxon>
        <taxon>Magnoliopsida</taxon>
        <taxon>eudicotyledons</taxon>
        <taxon>Gunneridae</taxon>
        <taxon>Pentapetalae</taxon>
        <taxon>asterids</taxon>
        <taxon>lamiids</taxon>
        <taxon>Solanales</taxon>
        <taxon>Solanaceae</taxon>
        <taxon>Solanoideae</taxon>
        <taxon>Solaneae</taxon>
        <taxon>Solanum</taxon>
    </lineage>
</organism>
<comment type="caution">
    <text evidence="6">The sequence shown here is derived from an EMBL/GenBank/DDBJ whole genome shotgun (WGS) entry which is preliminary data.</text>
</comment>
<dbReference type="InterPro" id="IPR027417">
    <property type="entry name" value="P-loop_NTPase"/>
</dbReference>
<dbReference type="Gene3D" id="3.40.50.300">
    <property type="entry name" value="P-loop containing nucleotide triphosphate hydrolases"/>
    <property type="match status" value="2"/>
</dbReference>
<accession>A0A9J5ZAR6</accession>
<evidence type="ECO:0000313" key="7">
    <source>
        <dbReference type="Proteomes" id="UP000824120"/>
    </source>
</evidence>
<dbReference type="GO" id="GO:0005524">
    <property type="term" value="F:ATP binding"/>
    <property type="evidence" value="ECO:0007669"/>
    <property type="project" value="UniProtKB-KW"/>
</dbReference>
<evidence type="ECO:0000256" key="4">
    <source>
        <dbReference type="ARBA" id="ARBA00022741"/>
    </source>
</evidence>
<evidence type="ECO:0000313" key="6">
    <source>
        <dbReference type="EMBL" id="KAG5610075.1"/>
    </source>
</evidence>
<evidence type="ECO:0000256" key="2">
    <source>
        <dbReference type="ARBA" id="ARBA00022679"/>
    </source>
</evidence>
<dbReference type="PANTHER" id="PTHR11088:SF73">
    <property type="entry name" value="PHOSPHORIBULOKINASE_URIDINE KINASE DOMAIN-CONTAINING PROTEIN"/>
    <property type="match status" value="1"/>
</dbReference>
<dbReference type="GO" id="GO:0052381">
    <property type="term" value="F:tRNA dimethylallyltransferase activity"/>
    <property type="evidence" value="ECO:0007669"/>
    <property type="project" value="TreeGrafter"/>
</dbReference>
<comment type="similarity">
    <text evidence="1">Belongs to the IPP transferase family.</text>
</comment>
<dbReference type="GO" id="GO:0009691">
    <property type="term" value="P:cytokinin biosynthetic process"/>
    <property type="evidence" value="ECO:0007669"/>
    <property type="project" value="UniProtKB-KW"/>
</dbReference>
<reference evidence="6 7" key="1">
    <citation type="submission" date="2020-09" db="EMBL/GenBank/DDBJ databases">
        <title>De no assembly of potato wild relative species, Solanum commersonii.</title>
        <authorList>
            <person name="Cho K."/>
        </authorList>
    </citation>
    <scope>NUCLEOTIDE SEQUENCE [LARGE SCALE GENOMIC DNA]</scope>
    <source>
        <strain evidence="6">LZ3.2</strain>
        <tissue evidence="6">Leaf</tissue>
    </source>
</reference>
<keyword evidence="4" id="KW-0547">Nucleotide-binding</keyword>
<gene>
    <name evidence="6" type="ORF">H5410_021356</name>
</gene>
<dbReference type="AlphaFoldDB" id="A0A9J5ZAR6"/>
<dbReference type="EMBL" id="JACXVP010000004">
    <property type="protein sequence ID" value="KAG5610075.1"/>
    <property type="molecule type" value="Genomic_DNA"/>
</dbReference>
<name>A0A9J5ZAR6_SOLCO</name>
<proteinExistence type="inferred from homology"/>
<sequence length="188" mass="21756">MGKSRLSVDLATHFRGEIINSDKMQVKLSQIPTSGPEISTQCLSIIIGGSNSYIEKLMEDPVFMSNIKQSVLNRRVDMKVDEMGWWMRSGKFSFQMQNTPKESDDDDDESKKVILQASISSIKRNTRILICNQHDNKIHRLIIEKMWLVHHIISTDVVKDDRKEVVDKAWRNTVLQPCLNIVKRFLKK</sequence>
<keyword evidence="3" id="KW-0203">Cytokinin biosynthesis</keyword>
<dbReference type="GO" id="GO:0006400">
    <property type="term" value="P:tRNA modification"/>
    <property type="evidence" value="ECO:0007669"/>
    <property type="project" value="TreeGrafter"/>
</dbReference>
<evidence type="ECO:0000256" key="1">
    <source>
        <dbReference type="ARBA" id="ARBA00005842"/>
    </source>
</evidence>
<dbReference type="Proteomes" id="UP000824120">
    <property type="component" value="Chromosome 4"/>
</dbReference>
<dbReference type="GO" id="GO:0005739">
    <property type="term" value="C:mitochondrion"/>
    <property type="evidence" value="ECO:0007669"/>
    <property type="project" value="TreeGrafter"/>
</dbReference>